<reference evidence="4 5" key="1">
    <citation type="submission" date="2018-10" db="EMBL/GenBank/DDBJ databases">
        <title>Dokdonia luteus sp. nov., isolated from sea water.</title>
        <authorList>
            <person name="Zhou L.Y."/>
            <person name="Du Z.J."/>
        </authorList>
    </citation>
    <scope>NUCLEOTIDE SEQUENCE [LARGE SCALE GENOMIC DNA]</scope>
    <source>
        <strain evidence="4 5">SH27</strain>
    </source>
</reference>
<feature type="transmembrane region" description="Helical" evidence="2">
    <location>
        <begin position="205"/>
        <end position="223"/>
    </location>
</feature>
<sequence>MGLELRFREKQNSTSGNRNRNQNRKWIAGKLALSLFLIVSCYSVSIGQYDIPEKPSRNSEQTAFYDYGVNLLSPAQRQSLEQKLIKYADTTSTQIVVVVIPSTKGEDISMLGAKWLAKWGIGDAKKDNGILITVAKDDRQVDINTSYGIEYLISDRDAERIINRIIVPNFKAGQFYRGLDESTTAMMQMLAGNYKGTRENNRSDFPIEPIIMFIVFIVIIFILSRNNHRGGGRGGRRNVAGSLLDVIILSNMGRGSFGGGSSWGGGGGFGGGGFGGGFGGGMGGGGGASGGW</sequence>
<keyword evidence="2" id="KW-1133">Transmembrane helix</keyword>
<keyword evidence="2" id="KW-0812">Transmembrane</keyword>
<dbReference type="EMBL" id="REFV01000016">
    <property type="protein sequence ID" value="RMB56564.1"/>
    <property type="molecule type" value="Genomic_DNA"/>
</dbReference>
<dbReference type="PANTHER" id="PTHR30373">
    <property type="entry name" value="UPF0603 PROTEIN YGCG"/>
    <property type="match status" value="1"/>
</dbReference>
<evidence type="ECO:0000259" key="3">
    <source>
        <dbReference type="Pfam" id="PF04536"/>
    </source>
</evidence>
<evidence type="ECO:0000256" key="2">
    <source>
        <dbReference type="SAM" id="Phobius"/>
    </source>
</evidence>
<keyword evidence="5" id="KW-1185">Reference proteome</keyword>
<dbReference type="Gene3D" id="3.10.310.50">
    <property type="match status" value="1"/>
</dbReference>
<dbReference type="OrthoDB" id="9810918at2"/>
<evidence type="ECO:0000313" key="4">
    <source>
        <dbReference type="EMBL" id="RMB56564.1"/>
    </source>
</evidence>
<accession>A0A3M0FV45</accession>
<gene>
    <name evidence="4" type="ORF">EAX61_13940</name>
</gene>
<feature type="transmembrane region" description="Helical" evidence="2">
    <location>
        <begin position="27"/>
        <end position="49"/>
    </location>
</feature>
<keyword evidence="2" id="KW-0472">Membrane</keyword>
<evidence type="ECO:0000313" key="5">
    <source>
        <dbReference type="Proteomes" id="UP000281985"/>
    </source>
</evidence>
<dbReference type="Pfam" id="PF04536">
    <property type="entry name" value="TPM_phosphatase"/>
    <property type="match status" value="1"/>
</dbReference>
<evidence type="ECO:0000256" key="1">
    <source>
        <dbReference type="SAM" id="MobiDB-lite"/>
    </source>
</evidence>
<organism evidence="4 5">
    <name type="scientific">Dokdonia sinensis</name>
    <dbReference type="NCBI Taxonomy" id="2479847"/>
    <lineage>
        <taxon>Bacteria</taxon>
        <taxon>Pseudomonadati</taxon>
        <taxon>Bacteroidota</taxon>
        <taxon>Flavobacteriia</taxon>
        <taxon>Flavobacteriales</taxon>
        <taxon>Flavobacteriaceae</taxon>
        <taxon>Dokdonia</taxon>
    </lineage>
</organism>
<dbReference type="AlphaFoldDB" id="A0A3M0FV45"/>
<dbReference type="InterPro" id="IPR007621">
    <property type="entry name" value="TPM_dom"/>
</dbReference>
<protein>
    <submittedName>
        <fullName evidence="4">TPM domain-containing protein</fullName>
    </submittedName>
</protein>
<comment type="caution">
    <text evidence="4">The sequence shown here is derived from an EMBL/GenBank/DDBJ whole genome shotgun (WGS) entry which is preliminary data.</text>
</comment>
<feature type="domain" description="TPM" evidence="3">
    <location>
        <begin position="70"/>
        <end position="188"/>
    </location>
</feature>
<name>A0A3M0FV45_9FLAO</name>
<feature type="compositionally biased region" description="Basic and acidic residues" evidence="1">
    <location>
        <begin position="1"/>
        <end position="11"/>
    </location>
</feature>
<feature type="region of interest" description="Disordered" evidence="1">
    <location>
        <begin position="1"/>
        <end position="21"/>
    </location>
</feature>
<proteinExistence type="predicted"/>
<dbReference type="PANTHER" id="PTHR30373:SF2">
    <property type="entry name" value="UPF0603 PROTEIN YGCG"/>
    <property type="match status" value="1"/>
</dbReference>
<dbReference type="Proteomes" id="UP000281985">
    <property type="component" value="Unassembled WGS sequence"/>
</dbReference>